<dbReference type="GO" id="GO:0042101">
    <property type="term" value="C:T cell receptor complex"/>
    <property type="evidence" value="ECO:0007669"/>
    <property type="project" value="UniProtKB-KW"/>
</dbReference>
<dbReference type="Ensembl" id="ENSPKIT00000025034.1">
    <property type="protein sequence ID" value="ENSPKIP00000001123.1"/>
    <property type="gene ID" value="ENSPKIG00000019533.1"/>
</dbReference>
<dbReference type="InterPro" id="IPR013106">
    <property type="entry name" value="Ig_V-set"/>
</dbReference>
<proteinExistence type="predicted"/>
<dbReference type="GO" id="GO:0002250">
    <property type="term" value="P:adaptive immune response"/>
    <property type="evidence" value="ECO:0007669"/>
    <property type="project" value="UniProtKB-KW"/>
</dbReference>
<evidence type="ECO:0000256" key="3">
    <source>
        <dbReference type="ARBA" id="ARBA00023170"/>
    </source>
</evidence>
<reference evidence="7" key="2">
    <citation type="submission" date="2025-09" db="UniProtKB">
        <authorList>
            <consortium name="Ensembl"/>
        </authorList>
    </citation>
    <scope>IDENTIFICATION</scope>
</reference>
<dbReference type="GeneTree" id="ENSGT01030000234557"/>
<dbReference type="InterPro" id="IPR007110">
    <property type="entry name" value="Ig-like_dom"/>
</dbReference>
<protein>
    <recommendedName>
        <fullName evidence="6">Ig-like domain-containing protein</fullName>
    </recommendedName>
</protein>
<keyword evidence="4" id="KW-0393">Immunoglobulin domain</keyword>
<dbReference type="STRING" id="1676925.ENSPKIP00000001123"/>
<evidence type="ECO:0000259" key="6">
    <source>
        <dbReference type="PROSITE" id="PS50835"/>
    </source>
</evidence>
<evidence type="ECO:0000256" key="2">
    <source>
        <dbReference type="ARBA" id="ARBA00023130"/>
    </source>
</evidence>
<evidence type="ECO:0000256" key="5">
    <source>
        <dbReference type="ARBA" id="ARBA00043266"/>
    </source>
</evidence>
<keyword evidence="5" id="KW-1279">T cell receptor</keyword>
<dbReference type="PROSITE" id="PS50835">
    <property type="entry name" value="IG_LIKE"/>
    <property type="match status" value="1"/>
</dbReference>
<reference evidence="7" key="1">
    <citation type="submission" date="2025-08" db="UniProtKB">
        <authorList>
            <consortium name="Ensembl"/>
        </authorList>
    </citation>
    <scope>IDENTIFICATION</scope>
</reference>
<evidence type="ECO:0000313" key="8">
    <source>
        <dbReference type="Proteomes" id="UP000261540"/>
    </source>
</evidence>
<keyword evidence="5" id="KW-0391">Immunity</keyword>
<keyword evidence="3" id="KW-0675">Receptor</keyword>
<feature type="domain" description="Ig-like" evidence="6">
    <location>
        <begin position="11"/>
        <end position="115"/>
    </location>
</feature>
<sequence>STMLLGVDKLPSTFDVTPPPHRGVGRGSVTLNCTYEISSLVTEYLFWYIQYPNESPKYLLRRSRYGDENAPGYKERFDASLNRTAKTVPLTVQNVQLSDSAVYYCALSIWLGDRI</sequence>
<evidence type="ECO:0000313" key="7">
    <source>
        <dbReference type="Ensembl" id="ENSPKIP00000001123.1"/>
    </source>
</evidence>
<dbReference type="InterPro" id="IPR051287">
    <property type="entry name" value="TCR_variable_region"/>
</dbReference>
<dbReference type="InterPro" id="IPR036179">
    <property type="entry name" value="Ig-like_dom_sf"/>
</dbReference>
<dbReference type="SMART" id="SM00406">
    <property type="entry name" value="IGv"/>
    <property type="match status" value="1"/>
</dbReference>
<dbReference type="Proteomes" id="UP000261540">
    <property type="component" value="Unplaced"/>
</dbReference>
<name>A0A3B3Q4P1_9TELE</name>
<keyword evidence="1" id="KW-0732">Signal</keyword>
<keyword evidence="2" id="KW-1064">Adaptive immunity</keyword>
<dbReference type="Pfam" id="PF07686">
    <property type="entry name" value="V-set"/>
    <property type="match status" value="1"/>
</dbReference>
<dbReference type="SUPFAM" id="SSF48726">
    <property type="entry name" value="Immunoglobulin"/>
    <property type="match status" value="1"/>
</dbReference>
<dbReference type="AlphaFoldDB" id="A0A3B3Q4P1"/>
<keyword evidence="8" id="KW-1185">Reference proteome</keyword>
<accession>A0A3B3Q4P1</accession>
<dbReference type="PANTHER" id="PTHR19367">
    <property type="entry name" value="T-CELL RECEPTOR ALPHA CHAIN V REGION"/>
    <property type="match status" value="1"/>
</dbReference>
<dbReference type="Gene3D" id="2.60.40.10">
    <property type="entry name" value="Immunoglobulins"/>
    <property type="match status" value="1"/>
</dbReference>
<dbReference type="PANTHER" id="PTHR19367:SF18">
    <property type="entry name" value="T CELL RECEPTOR ALPHA VARIABLE 16"/>
    <property type="match status" value="1"/>
</dbReference>
<dbReference type="InterPro" id="IPR013783">
    <property type="entry name" value="Ig-like_fold"/>
</dbReference>
<evidence type="ECO:0000256" key="1">
    <source>
        <dbReference type="ARBA" id="ARBA00022729"/>
    </source>
</evidence>
<organism evidence="7 8">
    <name type="scientific">Paramormyrops kingsleyae</name>
    <dbReference type="NCBI Taxonomy" id="1676925"/>
    <lineage>
        <taxon>Eukaryota</taxon>
        <taxon>Metazoa</taxon>
        <taxon>Chordata</taxon>
        <taxon>Craniata</taxon>
        <taxon>Vertebrata</taxon>
        <taxon>Euteleostomi</taxon>
        <taxon>Actinopterygii</taxon>
        <taxon>Neopterygii</taxon>
        <taxon>Teleostei</taxon>
        <taxon>Osteoglossocephala</taxon>
        <taxon>Osteoglossomorpha</taxon>
        <taxon>Osteoglossiformes</taxon>
        <taxon>Mormyridae</taxon>
        <taxon>Paramormyrops</taxon>
    </lineage>
</organism>
<evidence type="ECO:0000256" key="4">
    <source>
        <dbReference type="ARBA" id="ARBA00023319"/>
    </source>
</evidence>